<feature type="compositionally biased region" description="Basic and acidic residues" evidence="1">
    <location>
        <begin position="14"/>
        <end position="24"/>
    </location>
</feature>
<name>A0AAE1QHX6_9EUCA</name>
<feature type="compositionally biased region" description="Basic and acidic residues" evidence="1">
    <location>
        <begin position="31"/>
        <end position="49"/>
    </location>
</feature>
<evidence type="ECO:0000313" key="2">
    <source>
        <dbReference type="EMBL" id="KAK4327030.1"/>
    </source>
</evidence>
<feature type="compositionally biased region" description="Basic residues" evidence="1">
    <location>
        <begin position="57"/>
        <end position="71"/>
    </location>
</feature>
<sequence>MRRASVRKTLARQRAKETPEDTDMRCASVRKTVERRRAEETPEDTDKRRASCFRPSNQKKKQLKKQPRIQT</sequence>
<dbReference type="EMBL" id="JAWZYT010000177">
    <property type="protein sequence ID" value="KAK4327030.1"/>
    <property type="molecule type" value="Genomic_DNA"/>
</dbReference>
<keyword evidence="3" id="KW-1185">Reference proteome</keyword>
<gene>
    <name evidence="2" type="ORF">Pmani_002480</name>
</gene>
<evidence type="ECO:0000313" key="3">
    <source>
        <dbReference type="Proteomes" id="UP001292094"/>
    </source>
</evidence>
<protein>
    <submittedName>
        <fullName evidence="2">Uncharacterized protein</fullName>
    </submittedName>
</protein>
<dbReference type="Proteomes" id="UP001292094">
    <property type="component" value="Unassembled WGS sequence"/>
</dbReference>
<comment type="caution">
    <text evidence="2">The sequence shown here is derived from an EMBL/GenBank/DDBJ whole genome shotgun (WGS) entry which is preliminary data.</text>
</comment>
<accession>A0AAE1QHX6</accession>
<evidence type="ECO:0000256" key="1">
    <source>
        <dbReference type="SAM" id="MobiDB-lite"/>
    </source>
</evidence>
<organism evidence="2 3">
    <name type="scientific">Petrolisthes manimaculis</name>
    <dbReference type="NCBI Taxonomy" id="1843537"/>
    <lineage>
        <taxon>Eukaryota</taxon>
        <taxon>Metazoa</taxon>
        <taxon>Ecdysozoa</taxon>
        <taxon>Arthropoda</taxon>
        <taxon>Crustacea</taxon>
        <taxon>Multicrustacea</taxon>
        <taxon>Malacostraca</taxon>
        <taxon>Eumalacostraca</taxon>
        <taxon>Eucarida</taxon>
        <taxon>Decapoda</taxon>
        <taxon>Pleocyemata</taxon>
        <taxon>Anomura</taxon>
        <taxon>Galatheoidea</taxon>
        <taxon>Porcellanidae</taxon>
        <taxon>Petrolisthes</taxon>
    </lineage>
</organism>
<proteinExistence type="predicted"/>
<reference evidence="2" key="1">
    <citation type="submission" date="2023-11" db="EMBL/GenBank/DDBJ databases">
        <title>Genome assemblies of two species of porcelain crab, Petrolisthes cinctipes and Petrolisthes manimaculis (Anomura: Porcellanidae).</title>
        <authorList>
            <person name="Angst P."/>
        </authorList>
    </citation>
    <scope>NUCLEOTIDE SEQUENCE</scope>
    <source>
        <strain evidence="2">PB745_02</strain>
        <tissue evidence="2">Gill</tissue>
    </source>
</reference>
<feature type="compositionally biased region" description="Basic residues" evidence="1">
    <location>
        <begin position="1"/>
        <end position="13"/>
    </location>
</feature>
<feature type="region of interest" description="Disordered" evidence="1">
    <location>
        <begin position="1"/>
        <end position="71"/>
    </location>
</feature>
<dbReference type="AlphaFoldDB" id="A0AAE1QHX6"/>